<protein>
    <submittedName>
        <fullName evidence="2">NADP-dependent oxidoreductase</fullName>
    </submittedName>
</protein>
<dbReference type="AlphaFoldDB" id="A0A7Y0AAJ2"/>
<dbReference type="InterPro" id="IPR036291">
    <property type="entry name" value="NAD(P)-bd_dom_sf"/>
</dbReference>
<proteinExistence type="predicted"/>
<dbReference type="RefSeq" id="WP_169528963.1">
    <property type="nucleotide sequence ID" value="NZ_JABBGH010000001.1"/>
</dbReference>
<dbReference type="Pfam" id="PF08240">
    <property type="entry name" value="ADH_N"/>
    <property type="match status" value="1"/>
</dbReference>
<dbReference type="PANTHER" id="PTHR44013">
    <property type="entry name" value="ZINC-TYPE ALCOHOL DEHYDROGENASE-LIKE PROTEIN C16A3.02C"/>
    <property type="match status" value="1"/>
</dbReference>
<evidence type="ECO:0000313" key="3">
    <source>
        <dbReference type="Proteomes" id="UP000559626"/>
    </source>
</evidence>
<dbReference type="InterPro" id="IPR020843">
    <property type="entry name" value="ER"/>
</dbReference>
<dbReference type="InterPro" id="IPR011032">
    <property type="entry name" value="GroES-like_sf"/>
</dbReference>
<dbReference type="Gene3D" id="3.90.180.10">
    <property type="entry name" value="Medium-chain alcohol dehydrogenases, catalytic domain"/>
    <property type="match status" value="1"/>
</dbReference>
<comment type="caution">
    <text evidence="2">The sequence shown here is derived from an EMBL/GenBank/DDBJ whole genome shotgun (WGS) entry which is preliminary data.</text>
</comment>
<name>A0A7Y0AAJ2_9BACT</name>
<dbReference type="CDD" id="cd05289">
    <property type="entry name" value="MDR_like_2"/>
    <property type="match status" value="1"/>
</dbReference>
<dbReference type="InterPro" id="IPR052733">
    <property type="entry name" value="Chloroplast_QOR"/>
</dbReference>
<gene>
    <name evidence="2" type="ORF">HHL22_00180</name>
</gene>
<dbReference type="EMBL" id="JABBGH010000001">
    <property type="protein sequence ID" value="NML63617.1"/>
    <property type="molecule type" value="Genomic_DNA"/>
</dbReference>
<dbReference type="GO" id="GO:0016491">
    <property type="term" value="F:oxidoreductase activity"/>
    <property type="evidence" value="ECO:0007669"/>
    <property type="project" value="InterPro"/>
</dbReference>
<dbReference type="Gene3D" id="3.40.50.720">
    <property type="entry name" value="NAD(P)-binding Rossmann-like Domain"/>
    <property type="match status" value="1"/>
</dbReference>
<dbReference type="InterPro" id="IPR013154">
    <property type="entry name" value="ADH-like_N"/>
</dbReference>
<dbReference type="Proteomes" id="UP000559626">
    <property type="component" value="Unassembled WGS sequence"/>
</dbReference>
<organism evidence="2 3">
    <name type="scientific">Hymenobacter polaris</name>
    <dbReference type="NCBI Taxonomy" id="2682546"/>
    <lineage>
        <taxon>Bacteria</taxon>
        <taxon>Pseudomonadati</taxon>
        <taxon>Bacteroidota</taxon>
        <taxon>Cytophagia</taxon>
        <taxon>Cytophagales</taxon>
        <taxon>Hymenobacteraceae</taxon>
        <taxon>Hymenobacter</taxon>
    </lineage>
</organism>
<sequence>MKAIQLLDYGFENLRYADAPTPQAGPGEVLLRLAAASVNQIDAGKASGAMRQFMPLTFPWIPGGDFAGTVEAVGAGVTGFEPGAEVYGTVAAGANTPGYGGAYAQYLAVPASAIAAKPASLTLTEAAAVPVAALTAWQALGSVAGLQAGQRILVHAGAGAVGAFAVQLAHQRGAYVIATAAAEDLDFVRFLGADEVLDYQATRFEEAVKAVDVVLDLVGGDTQARSYQVLQPGGLLVASNQPPSPDEAARHQVRAAMVLMQPSATDLAHLAQLFDAGRLRADLARTYPLEQAGLAWQDMARHSPQRGNAPAPAVAAPKKHGKIVLTIN</sequence>
<reference evidence="2 3" key="1">
    <citation type="submission" date="2020-04" db="EMBL/GenBank/DDBJ databases">
        <title>Hymenobacter polaris sp. nov., isolated from Arctic soil.</title>
        <authorList>
            <person name="Dahal R.H."/>
        </authorList>
    </citation>
    <scope>NUCLEOTIDE SEQUENCE [LARGE SCALE GENOMIC DNA]</scope>
    <source>
        <strain evidence="2 3">RP-2-7</strain>
    </source>
</reference>
<dbReference type="SMART" id="SM00829">
    <property type="entry name" value="PKS_ER"/>
    <property type="match status" value="1"/>
</dbReference>
<evidence type="ECO:0000313" key="2">
    <source>
        <dbReference type="EMBL" id="NML63617.1"/>
    </source>
</evidence>
<evidence type="ECO:0000259" key="1">
    <source>
        <dbReference type="SMART" id="SM00829"/>
    </source>
</evidence>
<keyword evidence="3" id="KW-1185">Reference proteome</keyword>
<feature type="domain" description="Enoyl reductase (ER)" evidence="1">
    <location>
        <begin position="10"/>
        <end position="325"/>
    </location>
</feature>
<accession>A0A7Y0AAJ2</accession>
<dbReference type="PANTHER" id="PTHR44013:SF1">
    <property type="entry name" value="ZINC-TYPE ALCOHOL DEHYDROGENASE-LIKE PROTEIN C16A3.02C"/>
    <property type="match status" value="1"/>
</dbReference>
<dbReference type="SUPFAM" id="SSF50129">
    <property type="entry name" value="GroES-like"/>
    <property type="match status" value="1"/>
</dbReference>
<dbReference type="Pfam" id="PF13602">
    <property type="entry name" value="ADH_zinc_N_2"/>
    <property type="match status" value="1"/>
</dbReference>
<dbReference type="SUPFAM" id="SSF51735">
    <property type="entry name" value="NAD(P)-binding Rossmann-fold domains"/>
    <property type="match status" value="1"/>
</dbReference>